<dbReference type="Gene3D" id="1.20.1070.10">
    <property type="entry name" value="Rhodopsin 7-helix transmembrane proteins"/>
    <property type="match status" value="1"/>
</dbReference>
<feature type="region of interest" description="Disordered" evidence="5">
    <location>
        <begin position="233"/>
        <end position="260"/>
    </location>
</feature>
<keyword evidence="2 6" id="KW-0812">Transmembrane</keyword>
<keyword evidence="3 6" id="KW-1133">Transmembrane helix</keyword>
<dbReference type="SUPFAM" id="SSF81321">
    <property type="entry name" value="Family A G protein-coupled receptor-like"/>
    <property type="match status" value="1"/>
</dbReference>
<dbReference type="InterPro" id="IPR017452">
    <property type="entry name" value="GPCR_Rhodpsn_7TM"/>
</dbReference>
<dbReference type="AlphaFoldDB" id="A0AAV4BH69"/>
<dbReference type="EMBL" id="BLXT01004938">
    <property type="protein sequence ID" value="GFO18211.1"/>
    <property type="molecule type" value="Genomic_DNA"/>
</dbReference>
<feature type="domain" description="G-protein coupled receptors family 1 profile" evidence="7">
    <location>
        <begin position="32"/>
        <end position="366"/>
    </location>
</feature>
<feature type="transmembrane region" description="Helical" evidence="6">
    <location>
        <begin position="303"/>
        <end position="325"/>
    </location>
</feature>
<accession>A0AAV4BH69</accession>
<feature type="transmembrane region" description="Helical" evidence="6">
    <location>
        <begin position="198"/>
        <end position="225"/>
    </location>
</feature>
<protein>
    <submittedName>
        <fullName evidence="8">Chemosensory receptor b</fullName>
    </submittedName>
</protein>
<reference evidence="8 9" key="1">
    <citation type="journal article" date="2021" name="Elife">
        <title>Chloroplast acquisition without the gene transfer in kleptoplastic sea slugs, Plakobranchus ocellatus.</title>
        <authorList>
            <person name="Maeda T."/>
            <person name="Takahashi S."/>
            <person name="Yoshida T."/>
            <person name="Shimamura S."/>
            <person name="Takaki Y."/>
            <person name="Nagai Y."/>
            <person name="Toyoda A."/>
            <person name="Suzuki Y."/>
            <person name="Arimoto A."/>
            <person name="Ishii H."/>
            <person name="Satoh N."/>
            <person name="Nishiyama T."/>
            <person name="Hasebe M."/>
            <person name="Maruyama T."/>
            <person name="Minagawa J."/>
            <person name="Obokata J."/>
            <person name="Shigenobu S."/>
        </authorList>
    </citation>
    <scope>NUCLEOTIDE SEQUENCE [LARGE SCALE GENOMIC DNA]</scope>
</reference>
<evidence type="ECO:0000256" key="5">
    <source>
        <dbReference type="SAM" id="MobiDB-lite"/>
    </source>
</evidence>
<name>A0AAV4BH69_9GAST</name>
<evidence type="ECO:0000256" key="3">
    <source>
        <dbReference type="ARBA" id="ARBA00022989"/>
    </source>
</evidence>
<dbReference type="GO" id="GO:0016020">
    <property type="term" value="C:membrane"/>
    <property type="evidence" value="ECO:0007669"/>
    <property type="project" value="UniProtKB-SubCell"/>
</dbReference>
<comment type="caution">
    <text evidence="8">The sequence shown here is derived from an EMBL/GenBank/DDBJ whole genome shotgun (WGS) entry which is preliminary data.</text>
</comment>
<feature type="transmembrane region" description="Helical" evidence="6">
    <location>
        <begin position="61"/>
        <end position="81"/>
    </location>
</feature>
<evidence type="ECO:0000256" key="1">
    <source>
        <dbReference type="ARBA" id="ARBA00004370"/>
    </source>
</evidence>
<evidence type="ECO:0000256" key="6">
    <source>
        <dbReference type="SAM" id="Phobius"/>
    </source>
</evidence>
<dbReference type="GO" id="GO:0004930">
    <property type="term" value="F:G protein-coupled receptor activity"/>
    <property type="evidence" value="ECO:0007669"/>
    <property type="project" value="InterPro"/>
</dbReference>
<organism evidence="8 9">
    <name type="scientific">Plakobranchus ocellatus</name>
    <dbReference type="NCBI Taxonomy" id="259542"/>
    <lineage>
        <taxon>Eukaryota</taxon>
        <taxon>Metazoa</taxon>
        <taxon>Spiralia</taxon>
        <taxon>Lophotrochozoa</taxon>
        <taxon>Mollusca</taxon>
        <taxon>Gastropoda</taxon>
        <taxon>Heterobranchia</taxon>
        <taxon>Euthyneura</taxon>
        <taxon>Panpulmonata</taxon>
        <taxon>Sacoglossa</taxon>
        <taxon>Placobranchoidea</taxon>
        <taxon>Plakobranchidae</taxon>
        <taxon>Plakobranchus</taxon>
    </lineage>
</organism>
<proteinExistence type="predicted"/>
<evidence type="ECO:0000256" key="2">
    <source>
        <dbReference type="ARBA" id="ARBA00022692"/>
    </source>
</evidence>
<dbReference type="Pfam" id="PF00001">
    <property type="entry name" value="7tm_1"/>
    <property type="match status" value="1"/>
</dbReference>
<dbReference type="InterPro" id="IPR052954">
    <property type="entry name" value="GPCR-Ligand_Int"/>
</dbReference>
<evidence type="ECO:0000259" key="7">
    <source>
        <dbReference type="PROSITE" id="PS50262"/>
    </source>
</evidence>
<dbReference type="PANTHER" id="PTHR46641:SF2">
    <property type="entry name" value="FMRFAMIDE RECEPTOR"/>
    <property type="match status" value="1"/>
</dbReference>
<dbReference type="PRINTS" id="PR00237">
    <property type="entry name" value="GPCRRHODOPSN"/>
</dbReference>
<dbReference type="PANTHER" id="PTHR46641">
    <property type="entry name" value="FMRFAMIDE RECEPTOR-RELATED"/>
    <property type="match status" value="1"/>
</dbReference>
<dbReference type="PROSITE" id="PS50262">
    <property type="entry name" value="G_PROTEIN_RECEP_F1_2"/>
    <property type="match status" value="1"/>
</dbReference>
<dbReference type="InterPro" id="IPR000276">
    <property type="entry name" value="GPCR_Rhodpsn"/>
</dbReference>
<feature type="transmembrane region" description="Helical" evidence="6">
    <location>
        <begin position="22"/>
        <end position="49"/>
    </location>
</feature>
<keyword evidence="9" id="KW-1185">Reference proteome</keyword>
<comment type="subcellular location">
    <subcellularLocation>
        <location evidence="1">Membrane</location>
    </subcellularLocation>
</comment>
<keyword evidence="8" id="KW-0675">Receptor</keyword>
<feature type="transmembrane region" description="Helical" evidence="6">
    <location>
        <begin position="147"/>
        <end position="167"/>
    </location>
</feature>
<evidence type="ECO:0000313" key="8">
    <source>
        <dbReference type="EMBL" id="GFO18211.1"/>
    </source>
</evidence>
<keyword evidence="4 6" id="KW-0472">Membrane</keyword>
<sequence length="402" mass="45948">MNTGLYLTCNETNSVSEGFRNVWIYINYVVLGNVVACFGLFTNTLNIIVYWKHGLSDSITVALFALSVSDFCMLLTFVMLASFHIPRLFVVSNATTFVRAVAYYFCGGLRTAFARISVWTTALIACERCMCILFPLKIKYLLTRKKTAWAIVLGSAMILIALIPLLLTLQVETFPDPRSNATFSRLNFKSVFSPLHHFAFFLQAIMQNFSLVAIAVANAVLMWALKKRTQRWASGPAGQRPPNRRMSANNRPGGEPPENHRQIAFIHLPNDQNRPQPLLSSRSFGPEFRVINRDRIDRKMGRMVVILSGIHLTCLIPTFVWVWFVQAMPEFKILNSYSKYQCAAHVIWSFTTLLEVGNASINILIYYHMSTRYRQTLDTMLAKCRKKQNRVFPAGFQIRRMR</sequence>
<dbReference type="Proteomes" id="UP000735302">
    <property type="component" value="Unassembled WGS sequence"/>
</dbReference>
<feature type="transmembrane region" description="Helical" evidence="6">
    <location>
        <begin position="345"/>
        <end position="367"/>
    </location>
</feature>
<evidence type="ECO:0000256" key="4">
    <source>
        <dbReference type="ARBA" id="ARBA00023136"/>
    </source>
</evidence>
<evidence type="ECO:0000313" key="9">
    <source>
        <dbReference type="Proteomes" id="UP000735302"/>
    </source>
</evidence>
<gene>
    <name evidence="8" type="ORF">PoB_004471600</name>
</gene>